<evidence type="ECO:0000256" key="2">
    <source>
        <dbReference type="ARBA" id="ARBA00022741"/>
    </source>
</evidence>
<organism evidence="5 6">
    <name type="scientific">Paramecium octaurelia</name>
    <dbReference type="NCBI Taxonomy" id="43137"/>
    <lineage>
        <taxon>Eukaryota</taxon>
        <taxon>Sar</taxon>
        <taxon>Alveolata</taxon>
        <taxon>Ciliophora</taxon>
        <taxon>Intramacronucleata</taxon>
        <taxon>Oligohymenophorea</taxon>
        <taxon>Peniculida</taxon>
        <taxon>Parameciidae</taxon>
        <taxon>Paramecium</taxon>
    </lineage>
</organism>
<evidence type="ECO:0000256" key="3">
    <source>
        <dbReference type="ARBA" id="ARBA00022840"/>
    </source>
</evidence>
<dbReference type="GO" id="GO:0036064">
    <property type="term" value="C:ciliary basal body"/>
    <property type="evidence" value="ECO:0007669"/>
    <property type="project" value="TreeGrafter"/>
</dbReference>
<accession>A0A8S1SCW7</accession>
<feature type="compositionally biased region" description="Basic and acidic residues" evidence="4">
    <location>
        <begin position="478"/>
        <end position="487"/>
    </location>
</feature>
<keyword evidence="6" id="KW-1185">Reference proteome</keyword>
<protein>
    <recommendedName>
        <fullName evidence="7">Tubulin-tyrosine ligase family protein</fullName>
    </recommendedName>
</protein>
<evidence type="ECO:0008006" key="7">
    <source>
        <dbReference type="Google" id="ProtNLM"/>
    </source>
</evidence>
<proteinExistence type="predicted"/>
<feature type="region of interest" description="Disordered" evidence="4">
    <location>
        <begin position="478"/>
        <end position="515"/>
    </location>
</feature>
<dbReference type="PANTHER" id="PTHR12241">
    <property type="entry name" value="TUBULIN POLYGLUTAMYLASE"/>
    <property type="match status" value="1"/>
</dbReference>
<feature type="region of interest" description="Disordered" evidence="4">
    <location>
        <begin position="1"/>
        <end position="43"/>
    </location>
</feature>
<evidence type="ECO:0000313" key="5">
    <source>
        <dbReference type="EMBL" id="CAD8137935.1"/>
    </source>
</evidence>
<evidence type="ECO:0000256" key="4">
    <source>
        <dbReference type="SAM" id="MobiDB-lite"/>
    </source>
</evidence>
<dbReference type="PROSITE" id="PS51221">
    <property type="entry name" value="TTL"/>
    <property type="match status" value="1"/>
</dbReference>
<feature type="compositionally biased region" description="Polar residues" evidence="4">
    <location>
        <begin position="488"/>
        <end position="508"/>
    </location>
</feature>
<gene>
    <name evidence="5" type="ORF">POCTA_138.1.T0090101</name>
</gene>
<evidence type="ECO:0000256" key="1">
    <source>
        <dbReference type="ARBA" id="ARBA00022598"/>
    </source>
</evidence>
<dbReference type="InterPro" id="IPR004344">
    <property type="entry name" value="TTL/TTLL_fam"/>
</dbReference>
<dbReference type="GO" id="GO:0015631">
    <property type="term" value="F:tubulin binding"/>
    <property type="evidence" value="ECO:0007669"/>
    <property type="project" value="TreeGrafter"/>
</dbReference>
<sequence length="746" mass="87676">MLKQNEENEIPFNGEFEDSEEESEEFSEEDSEDDELQNKRKKKRKQLVNNNKRLIMNVSDTQYAAVKFVGKILNKFKLQYTPYLETQVWDFCWTDNAVLPETLARMQSHQRINHFPGMYCIARKNYLGKNLNKMAKQFPEEFDFYPKTWMLPSDISDLRQNIGKIKYFIVKPEASCQGRGIFLTKQVESIASEHCVVQRYLHKPLLIDGLKFDFRMYVLLAGCDPLRIYLFKEGLARFATQPYQQPNQMNAEEMCMHLTNYAINKDNPNFVFNTDEKQLDVGHKRSLSSVFKLLSEQTNIDELMAKIKDLIIKTFCSVQPFLQSNYTQPDNYANNMCFEILGFDILIDNAYKPYLLEVNHTPSFTADTPLDAMIKKNLIRDTIALMNINLKVKNDLQQLQKEQMQRRVLGKKPKLSNEEKKTLKLQAQIEREQYESQHLGNFEKIYPCDKSYDEYLQHAQKIYEEWTGANIRRNVKKENATERDKLPQQRQLQHSITIQGSIDSNNKPSMDPAKPSIRKSLYKHVHSKVFSNINPQKSMTELPQQQQAIEYKLQDGNDNEIASEDQQNNFKQQEKIERSKRPPSFYVMKSVKQGSELQLVDLFNYKRISIPETSPQSQPIMLQQQSLQISQQQQQQSPNFKSATQLARHFSIRKTNKSKLKPSESDQEAKKDLIQAVNQYSQFQQQQQQQSFFQSQQQHLQNQQQQPNGSFVKPKVFNLKLQPPHFKIPSLPILMQQQNYYKFRYD</sequence>
<keyword evidence="3" id="KW-0067">ATP-binding</keyword>
<keyword evidence="2" id="KW-0547">Nucleotide-binding</keyword>
<comment type="caution">
    <text evidence="5">The sequence shown here is derived from an EMBL/GenBank/DDBJ whole genome shotgun (WGS) entry which is preliminary data.</text>
</comment>
<feature type="compositionally biased region" description="Acidic residues" evidence="4">
    <location>
        <begin position="15"/>
        <end position="35"/>
    </location>
</feature>
<dbReference type="OrthoDB" id="202825at2759"/>
<dbReference type="OMA" id="ARHFSIR"/>
<reference evidence="5" key="1">
    <citation type="submission" date="2021-01" db="EMBL/GenBank/DDBJ databases">
        <authorList>
            <consortium name="Genoscope - CEA"/>
            <person name="William W."/>
        </authorList>
    </citation>
    <scope>NUCLEOTIDE SEQUENCE</scope>
</reference>
<dbReference type="EMBL" id="CAJJDP010000008">
    <property type="protein sequence ID" value="CAD8137935.1"/>
    <property type="molecule type" value="Genomic_DNA"/>
</dbReference>
<dbReference type="AlphaFoldDB" id="A0A8S1SCW7"/>
<feature type="compositionally biased region" description="Low complexity" evidence="4">
    <location>
        <begin position="616"/>
        <end position="637"/>
    </location>
</feature>
<dbReference type="GO" id="GO:0070740">
    <property type="term" value="F:tubulin-glutamic acid ligase activity"/>
    <property type="evidence" value="ECO:0007669"/>
    <property type="project" value="TreeGrafter"/>
</dbReference>
<name>A0A8S1SCW7_PAROT</name>
<dbReference type="GO" id="GO:0000226">
    <property type="term" value="P:microtubule cytoskeleton organization"/>
    <property type="evidence" value="ECO:0007669"/>
    <property type="project" value="TreeGrafter"/>
</dbReference>
<dbReference type="Proteomes" id="UP000683925">
    <property type="component" value="Unassembled WGS sequence"/>
</dbReference>
<dbReference type="PANTHER" id="PTHR12241:SF147">
    <property type="entry name" value="TUBULIN POLYGLUTAMYLASE TTLL7"/>
    <property type="match status" value="1"/>
</dbReference>
<dbReference type="Pfam" id="PF03133">
    <property type="entry name" value="TTL"/>
    <property type="match status" value="1"/>
</dbReference>
<dbReference type="GO" id="GO:0005524">
    <property type="term" value="F:ATP binding"/>
    <property type="evidence" value="ECO:0007669"/>
    <property type="project" value="UniProtKB-KW"/>
</dbReference>
<evidence type="ECO:0000313" key="6">
    <source>
        <dbReference type="Proteomes" id="UP000683925"/>
    </source>
</evidence>
<feature type="region of interest" description="Disordered" evidence="4">
    <location>
        <begin position="616"/>
        <end position="645"/>
    </location>
</feature>
<keyword evidence="1" id="KW-0436">Ligase</keyword>